<feature type="compositionally biased region" description="Polar residues" evidence="1">
    <location>
        <begin position="128"/>
        <end position="149"/>
    </location>
</feature>
<feature type="region of interest" description="Disordered" evidence="1">
    <location>
        <begin position="379"/>
        <end position="414"/>
    </location>
</feature>
<reference evidence="3" key="1">
    <citation type="submission" date="2022-11" db="UniProtKB">
        <authorList>
            <consortium name="WormBaseParasite"/>
        </authorList>
    </citation>
    <scope>IDENTIFICATION</scope>
</reference>
<organism evidence="2 3">
    <name type="scientific">Meloidogyne javanica</name>
    <name type="common">Root-knot nematode worm</name>
    <dbReference type="NCBI Taxonomy" id="6303"/>
    <lineage>
        <taxon>Eukaryota</taxon>
        <taxon>Metazoa</taxon>
        <taxon>Ecdysozoa</taxon>
        <taxon>Nematoda</taxon>
        <taxon>Chromadorea</taxon>
        <taxon>Rhabditida</taxon>
        <taxon>Tylenchina</taxon>
        <taxon>Tylenchomorpha</taxon>
        <taxon>Tylenchoidea</taxon>
        <taxon>Meloidogynidae</taxon>
        <taxon>Meloidogyninae</taxon>
        <taxon>Meloidogyne</taxon>
        <taxon>Meloidogyne incognita group</taxon>
    </lineage>
</organism>
<feature type="compositionally biased region" description="Polar residues" evidence="1">
    <location>
        <begin position="44"/>
        <end position="55"/>
    </location>
</feature>
<feature type="compositionally biased region" description="Polar residues" evidence="1">
    <location>
        <begin position="339"/>
        <end position="348"/>
    </location>
</feature>
<protein>
    <submittedName>
        <fullName evidence="3">Uncharacterized protein</fullName>
    </submittedName>
</protein>
<feature type="compositionally biased region" description="Low complexity" evidence="1">
    <location>
        <begin position="477"/>
        <end position="490"/>
    </location>
</feature>
<feature type="region of interest" description="Disordered" evidence="1">
    <location>
        <begin position="319"/>
        <end position="348"/>
    </location>
</feature>
<feature type="region of interest" description="Disordered" evidence="1">
    <location>
        <begin position="37"/>
        <end position="71"/>
    </location>
</feature>
<feature type="region of interest" description="Disordered" evidence="1">
    <location>
        <begin position="13"/>
        <end position="32"/>
    </location>
</feature>
<evidence type="ECO:0000313" key="3">
    <source>
        <dbReference type="WBParaSite" id="scaffold6319_cov169.g10706"/>
    </source>
</evidence>
<evidence type="ECO:0000313" key="2">
    <source>
        <dbReference type="Proteomes" id="UP000887561"/>
    </source>
</evidence>
<dbReference type="WBParaSite" id="scaffold6319_cov169.g10706">
    <property type="protein sequence ID" value="scaffold6319_cov169.g10706"/>
    <property type="gene ID" value="scaffold6319_cov169.g10706"/>
</dbReference>
<feature type="region of interest" description="Disordered" evidence="1">
    <location>
        <begin position="476"/>
        <end position="496"/>
    </location>
</feature>
<dbReference type="AlphaFoldDB" id="A0A915N1L6"/>
<keyword evidence="2" id="KW-1185">Reference proteome</keyword>
<proteinExistence type="predicted"/>
<dbReference type="Proteomes" id="UP000887561">
    <property type="component" value="Unplaced"/>
</dbReference>
<feature type="compositionally biased region" description="Basic and acidic residues" evidence="1">
    <location>
        <begin position="379"/>
        <end position="401"/>
    </location>
</feature>
<feature type="compositionally biased region" description="Basic and acidic residues" evidence="1">
    <location>
        <begin position="56"/>
        <end position="71"/>
    </location>
</feature>
<accession>A0A915N1L6</accession>
<feature type="compositionally biased region" description="Basic and acidic residues" evidence="1">
    <location>
        <begin position="22"/>
        <end position="32"/>
    </location>
</feature>
<sequence>MEEPQKVQTFTELLNENDDDKEAEHLSGDRNKLDLDARTGWISPESSSKQANENIDNYKEVEPTPEGGKRLDDVDLACEAHRAQIIEELFRDIEAVPEANEAEQIPEAGHIPEHIPEDNNRRLDVDLTSLSSPSNEVPNDPSHPQQMPNYATDPKGKQVVQEGTQNYINFNQNTQQGYNPGLDTERLCQQYNQLINNSDPRGKQVVQEGNQNYNNFNQNTQQGYNPGLDTQRLCQQINQRYNNSVSPLYHPHNYGQMRQHTMLHAQQNHNTNYLNNNIGHSRPPIASEPLGYGPTASTLYYPHNYGQMRQQPMLHAQENHNTNNLNNNISHSIPPIVSEPSTEASSSKLLNKEAGNNEGENKEQMEPQKAKTFTELLNENKDDDKGSEHLPEDRNKSDLEGRTGWISPESSSKRANIDNYKEVEPTPEGDVDLAFEAHKAQILEELFRDVDNHKEAEHIPEPAQENSKKVEVVDLTSLPNSPNQSPNQLPDNATNGAFYFYQLS</sequence>
<name>A0A915N1L6_MELJA</name>
<feature type="region of interest" description="Disordered" evidence="1">
    <location>
        <begin position="128"/>
        <end position="150"/>
    </location>
</feature>
<feature type="compositionally biased region" description="Low complexity" evidence="1">
    <location>
        <begin position="319"/>
        <end position="328"/>
    </location>
</feature>
<evidence type="ECO:0000256" key="1">
    <source>
        <dbReference type="SAM" id="MobiDB-lite"/>
    </source>
</evidence>